<organism evidence="3 4">
    <name type="scientific">Candidatus Sungbacteria bacterium RIFCSPHIGHO2_01_FULL_47_32</name>
    <dbReference type="NCBI Taxonomy" id="1802264"/>
    <lineage>
        <taxon>Bacteria</taxon>
        <taxon>Candidatus Sungiibacteriota</taxon>
    </lineage>
</organism>
<name>A0A1G2K667_9BACT</name>
<keyword evidence="2" id="KW-0812">Transmembrane</keyword>
<sequence length="367" mass="40085">MLMLHKYSYFRAAMKDIPPLASSFFGIADGGGGGGGSSKRYVSGASDRDGSPRSRKASSVIPSSGKVPESKKKEPSPKPKAQEAVKAVSPPKVDFSAVAVSKAVRNTTIQHPLTLYPTVVGVLGAVALGLSLLDPTLITFSLVCGSFGVGIGSFGVNYLFRKDRFASEYMKSMSRELETFRQKTLENLQAELEDCRSVNGGEGYANQALGQFAELKEKFDAYCDILGKRFNETEITYGRYRGTAEQLYLAAIDNLCNVATLLESAKAIDNDDYIARRLAELSKLGNPTDVDTDERKTLEERRNLRTGTLKKVHSLLKFNEEAMTQIDKTIASLADVKTKQGEAVVDMETSLKDLEELAKRASSYARQ</sequence>
<protein>
    <submittedName>
        <fullName evidence="3">Uncharacterized protein</fullName>
    </submittedName>
</protein>
<proteinExistence type="predicted"/>
<dbReference type="EMBL" id="MHQC01000021">
    <property type="protein sequence ID" value="OGZ94934.1"/>
    <property type="molecule type" value="Genomic_DNA"/>
</dbReference>
<gene>
    <name evidence="3" type="ORF">A2633_03265</name>
</gene>
<dbReference type="AlphaFoldDB" id="A0A1G2K667"/>
<evidence type="ECO:0000313" key="4">
    <source>
        <dbReference type="Proteomes" id="UP000177152"/>
    </source>
</evidence>
<evidence type="ECO:0000256" key="2">
    <source>
        <dbReference type="SAM" id="Phobius"/>
    </source>
</evidence>
<feature type="region of interest" description="Disordered" evidence="1">
    <location>
        <begin position="33"/>
        <end position="86"/>
    </location>
</feature>
<dbReference type="Proteomes" id="UP000177152">
    <property type="component" value="Unassembled WGS sequence"/>
</dbReference>
<reference evidence="3 4" key="1">
    <citation type="journal article" date="2016" name="Nat. Commun.">
        <title>Thousands of microbial genomes shed light on interconnected biogeochemical processes in an aquifer system.</title>
        <authorList>
            <person name="Anantharaman K."/>
            <person name="Brown C.T."/>
            <person name="Hug L.A."/>
            <person name="Sharon I."/>
            <person name="Castelle C.J."/>
            <person name="Probst A.J."/>
            <person name="Thomas B.C."/>
            <person name="Singh A."/>
            <person name="Wilkins M.J."/>
            <person name="Karaoz U."/>
            <person name="Brodie E.L."/>
            <person name="Williams K.H."/>
            <person name="Hubbard S.S."/>
            <person name="Banfield J.F."/>
        </authorList>
    </citation>
    <scope>NUCLEOTIDE SEQUENCE [LARGE SCALE GENOMIC DNA]</scope>
</reference>
<keyword evidence="2" id="KW-1133">Transmembrane helix</keyword>
<evidence type="ECO:0000313" key="3">
    <source>
        <dbReference type="EMBL" id="OGZ94934.1"/>
    </source>
</evidence>
<comment type="caution">
    <text evidence="3">The sequence shown here is derived from an EMBL/GenBank/DDBJ whole genome shotgun (WGS) entry which is preliminary data.</text>
</comment>
<accession>A0A1G2K667</accession>
<keyword evidence="2" id="KW-0472">Membrane</keyword>
<feature type="transmembrane region" description="Helical" evidence="2">
    <location>
        <begin position="113"/>
        <end position="132"/>
    </location>
</feature>
<feature type="compositionally biased region" description="Basic and acidic residues" evidence="1">
    <location>
        <begin position="68"/>
        <end position="83"/>
    </location>
</feature>
<feature type="transmembrane region" description="Helical" evidence="2">
    <location>
        <begin position="138"/>
        <end position="160"/>
    </location>
</feature>
<evidence type="ECO:0000256" key="1">
    <source>
        <dbReference type="SAM" id="MobiDB-lite"/>
    </source>
</evidence>